<evidence type="ECO:0008006" key="3">
    <source>
        <dbReference type="Google" id="ProtNLM"/>
    </source>
</evidence>
<accession>A0A380CSW4</accession>
<dbReference type="Proteomes" id="UP000254893">
    <property type="component" value="Unassembled WGS sequence"/>
</dbReference>
<protein>
    <recommendedName>
        <fullName evidence="3">DUF1320 domain-containing protein</fullName>
    </recommendedName>
</protein>
<dbReference type="RefSeq" id="WP_115171329.1">
    <property type="nucleotide sequence ID" value="NZ_UGYW01000002.1"/>
</dbReference>
<sequence>MAFISKEDFYSHIYEEAVSTISRGNDKHLNSAIQAATNQALRCMARYDTEAIFELSTDEQKQPYAELIIYIKDIAKWHFIGVCNVQVDYEVAKDRYKQAVNELNKIWKGEDIAGWPLKSGNNERLFRSGSSPKFNHY</sequence>
<reference evidence="1 2" key="1">
    <citation type="submission" date="2018-06" db="EMBL/GenBank/DDBJ databases">
        <authorList>
            <consortium name="Pathogen Informatics"/>
            <person name="Doyle S."/>
        </authorList>
    </citation>
    <scope>NUCLEOTIDE SEQUENCE [LARGE SCALE GENOMIC DNA]</scope>
    <source>
        <strain evidence="1 2">NCTC11388</strain>
    </source>
</reference>
<name>A0A380CSW4_SPHSI</name>
<proteinExistence type="predicted"/>
<evidence type="ECO:0000313" key="1">
    <source>
        <dbReference type="EMBL" id="SUJ26441.1"/>
    </source>
</evidence>
<dbReference type="EMBL" id="UGYW01000002">
    <property type="protein sequence ID" value="SUJ26441.1"/>
    <property type="molecule type" value="Genomic_DNA"/>
</dbReference>
<evidence type="ECO:0000313" key="2">
    <source>
        <dbReference type="Proteomes" id="UP000254893"/>
    </source>
</evidence>
<gene>
    <name evidence="1" type="ORF">NCTC11388_03964</name>
</gene>
<dbReference type="AlphaFoldDB" id="A0A380CSW4"/>
<organism evidence="1 2">
    <name type="scientific">Sphingobacterium spiritivorum</name>
    <name type="common">Flavobacterium spiritivorum</name>
    <dbReference type="NCBI Taxonomy" id="258"/>
    <lineage>
        <taxon>Bacteria</taxon>
        <taxon>Pseudomonadati</taxon>
        <taxon>Bacteroidota</taxon>
        <taxon>Sphingobacteriia</taxon>
        <taxon>Sphingobacteriales</taxon>
        <taxon>Sphingobacteriaceae</taxon>
        <taxon>Sphingobacterium</taxon>
    </lineage>
</organism>